<dbReference type="PANTHER" id="PTHR30273:SF2">
    <property type="entry name" value="PROTEIN FECR"/>
    <property type="match status" value="1"/>
</dbReference>
<evidence type="ECO:0000259" key="2">
    <source>
        <dbReference type="Pfam" id="PF04773"/>
    </source>
</evidence>
<accession>A0ABQ1RYW6</accession>
<evidence type="ECO:0000259" key="3">
    <source>
        <dbReference type="Pfam" id="PF16220"/>
    </source>
</evidence>
<dbReference type="Pfam" id="PF16220">
    <property type="entry name" value="DUF4880"/>
    <property type="match status" value="1"/>
</dbReference>
<reference evidence="5" key="1">
    <citation type="journal article" date="2019" name="Int. J. Syst. Evol. Microbiol.">
        <title>The Global Catalogue of Microorganisms (GCM) 10K type strain sequencing project: providing services to taxonomists for standard genome sequencing and annotation.</title>
        <authorList>
            <consortium name="The Broad Institute Genomics Platform"/>
            <consortium name="The Broad Institute Genome Sequencing Center for Infectious Disease"/>
            <person name="Wu L."/>
            <person name="Ma J."/>
        </authorList>
    </citation>
    <scope>NUCLEOTIDE SEQUENCE [LARGE SCALE GENOMIC DNA]</scope>
    <source>
        <strain evidence="5">CGMCC 1.15959</strain>
    </source>
</reference>
<dbReference type="PIRSF" id="PIRSF018266">
    <property type="entry name" value="FecR"/>
    <property type="match status" value="1"/>
</dbReference>
<dbReference type="Proteomes" id="UP000619041">
    <property type="component" value="Unassembled WGS sequence"/>
</dbReference>
<feature type="transmembrane region" description="Helical" evidence="1">
    <location>
        <begin position="57"/>
        <end position="78"/>
    </location>
</feature>
<dbReference type="InterPro" id="IPR012373">
    <property type="entry name" value="Ferrdict_sens_TM"/>
</dbReference>
<dbReference type="PANTHER" id="PTHR30273">
    <property type="entry name" value="PERIPLASMIC SIGNAL SENSOR AND SIGMA FACTOR ACTIVATOR FECR-RELATED"/>
    <property type="match status" value="1"/>
</dbReference>
<dbReference type="Gene3D" id="2.60.120.1440">
    <property type="match status" value="1"/>
</dbReference>
<evidence type="ECO:0000313" key="5">
    <source>
        <dbReference type="Proteomes" id="UP000619041"/>
    </source>
</evidence>
<keyword evidence="1" id="KW-1133">Transmembrane helix</keyword>
<feature type="domain" description="FecR N-terminal" evidence="3">
    <location>
        <begin position="6"/>
        <end position="32"/>
    </location>
</feature>
<dbReference type="Pfam" id="PF04773">
    <property type="entry name" value="FecR"/>
    <property type="match status" value="1"/>
</dbReference>
<keyword evidence="1" id="KW-0812">Transmembrane</keyword>
<name>A0ABQ1RYW6_9SPHN</name>
<dbReference type="EMBL" id="BMKL01000001">
    <property type="protein sequence ID" value="GGD84507.1"/>
    <property type="molecule type" value="Genomic_DNA"/>
</dbReference>
<evidence type="ECO:0000313" key="4">
    <source>
        <dbReference type="EMBL" id="GGD84507.1"/>
    </source>
</evidence>
<dbReference type="InterPro" id="IPR006860">
    <property type="entry name" value="FecR"/>
</dbReference>
<evidence type="ECO:0000256" key="1">
    <source>
        <dbReference type="SAM" id="Phobius"/>
    </source>
</evidence>
<sequence>MLEPHAPELRAEFEAWLGADPAHAKAYDALERFATLSQRLPAPERRPRRQAVGPRRLAPAFGAIALVATAATGLLLLVTGREAATYAAVANPGPAIRLYRLSDGSTITLDADTNLDVAIKPASREVRIRSGRARFKVTDEPDRPFTVSSDGGRVTANGSEFDVALNGDRMTVVALQGDVHVSPDGSDRPAVPLANGAAVQVEGASVDMTSVSREDRLWPAGRLSFDNTPLEKIVATANRLGGPPIRLGSDGIGTLKVTAVLDLRDTRALARKLAAALELKVDDRGGEVVLTR</sequence>
<gene>
    <name evidence="4" type="ORF">GCM10011515_00270</name>
</gene>
<proteinExistence type="predicted"/>
<dbReference type="InterPro" id="IPR032623">
    <property type="entry name" value="FecR_N"/>
</dbReference>
<keyword evidence="1" id="KW-0472">Membrane</keyword>
<organism evidence="4 5">
    <name type="scientific">Tsuneonella deserti</name>
    <dbReference type="NCBI Taxonomy" id="2035528"/>
    <lineage>
        <taxon>Bacteria</taxon>
        <taxon>Pseudomonadati</taxon>
        <taxon>Pseudomonadota</taxon>
        <taxon>Alphaproteobacteria</taxon>
        <taxon>Sphingomonadales</taxon>
        <taxon>Erythrobacteraceae</taxon>
        <taxon>Tsuneonella</taxon>
    </lineage>
</organism>
<comment type="caution">
    <text evidence="4">The sequence shown here is derived from an EMBL/GenBank/DDBJ whole genome shotgun (WGS) entry which is preliminary data.</text>
</comment>
<feature type="domain" description="FecR protein" evidence="2">
    <location>
        <begin position="96"/>
        <end position="179"/>
    </location>
</feature>
<protein>
    <submittedName>
        <fullName evidence="4">Iron dicitrate transporter FecR</fullName>
    </submittedName>
</protein>
<keyword evidence="5" id="KW-1185">Reference proteome</keyword>